<dbReference type="OrthoDB" id="1728340at2759"/>
<evidence type="ECO:0000256" key="7">
    <source>
        <dbReference type="SAM" id="Phobius"/>
    </source>
</evidence>
<evidence type="ECO:0000256" key="6">
    <source>
        <dbReference type="SAM" id="MobiDB-lite"/>
    </source>
</evidence>
<evidence type="ECO:0000313" key="9">
    <source>
        <dbReference type="EMBL" id="KAF3967671.1"/>
    </source>
</evidence>
<evidence type="ECO:0000259" key="8">
    <source>
        <dbReference type="Pfam" id="PF00892"/>
    </source>
</evidence>
<keyword evidence="4 7" id="KW-1133">Transmembrane helix</keyword>
<dbReference type="PANTHER" id="PTHR31218">
    <property type="entry name" value="WAT1-RELATED PROTEIN"/>
    <property type="match status" value="1"/>
</dbReference>
<dbReference type="AlphaFoldDB" id="A0A8J4R7J9"/>
<dbReference type="EMBL" id="JRKL02000868">
    <property type="protein sequence ID" value="KAF3967671.1"/>
    <property type="molecule type" value="Genomic_DNA"/>
</dbReference>
<evidence type="ECO:0000256" key="2">
    <source>
        <dbReference type="ARBA" id="ARBA00007635"/>
    </source>
</evidence>
<feature type="domain" description="EamA" evidence="8">
    <location>
        <begin position="93"/>
        <end position="210"/>
    </location>
</feature>
<protein>
    <recommendedName>
        <fullName evidence="8">EamA domain-containing protein</fullName>
    </recommendedName>
</protein>
<dbReference type="GO" id="GO:0022857">
    <property type="term" value="F:transmembrane transporter activity"/>
    <property type="evidence" value="ECO:0007669"/>
    <property type="project" value="InterPro"/>
</dbReference>
<feature type="transmembrane region" description="Helical" evidence="7">
    <location>
        <begin position="285"/>
        <end position="305"/>
    </location>
</feature>
<comment type="caution">
    <text evidence="9">The sequence shown here is derived from an EMBL/GenBank/DDBJ whole genome shotgun (WGS) entry which is preliminary data.</text>
</comment>
<keyword evidence="5 7" id="KW-0472">Membrane</keyword>
<evidence type="ECO:0000256" key="5">
    <source>
        <dbReference type="ARBA" id="ARBA00023136"/>
    </source>
</evidence>
<dbReference type="InterPro" id="IPR000620">
    <property type="entry name" value="EamA_dom"/>
</dbReference>
<feature type="transmembrane region" description="Helical" evidence="7">
    <location>
        <begin position="376"/>
        <end position="395"/>
    </location>
</feature>
<name>A0A8J4R7J9_9ROSI</name>
<dbReference type="InterPro" id="IPR037185">
    <property type="entry name" value="EmrE-like"/>
</dbReference>
<reference evidence="9" key="1">
    <citation type="submission" date="2020-03" db="EMBL/GenBank/DDBJ databases">
        <title>Castanea mollissima Vanexum genome sequencing.</title>
        <authorList>
            <person name="Staton M."/>
        </authorList>
    </citation>
    <scope>NUCLEOTIDE SEQUENCE</scope>
    <source>
        <tissue evidence="9">Leaf</tissue>
    </source>
</reference>
<proteinExistence type="inferred from homology"/>
<feature type="domain" description="EamA" evidence="8">
    <location>
        <begin position="256"/>
        <end position="393"/>
    </location>
</feature>
<organism evidence="9 10">
    <name type="scientific">Castanea mollissima</name>
    <name type="common">Chinese chestnut</name>
    <dbReference type="NCBI Taxonomy" id="60419"/>
    <lineage>
        <taxon>Eukaryota</taxon>
        <taxon>Viridiplantae</taxon>
        <taxon>Streptophyta</taxon>
        <taxon>Embryophyta</taxon>
        <taxon>Tracheophyta</taxon>
        <taxon>Spermatophyta</taxon>
        <taxon>Magnoliopsida</taxon>
        <taxon>eudicotyledons</taxon>
        <taxon>Gunneridae</taxon>
        <taxon>Pentapetalae</taxon>
        <taxon>rosids</taxon>
        <taxon>fabids</taxon>
        <taxon>Fagales</taxon>
        <taxon>Fagaceae</taxon>
        <taxon>Castanea</taxon>
    </lineage>
</organism>
<gene>
    <name evidence="9" type="ORF">CMV_008354</name>
</gene>
<keyword evidence="10" id="KW-1185">Reference proteome</keyword>
<comment type="subcellular location">
    <subcellularLocation>
        <location evidence="1">Membrane</location>
        <topology evidence="1">Multi-pass membrane protein</topology>
    </subcellularLocation>
</comment>
<comment type="similarity">
    <text evidence="2">Belongs to the drug/metabolite transporter (DMT) superfamily. Plant drug/metabolite exporter (P-DME) (TC 2.A.7.4) family.</text>
</comment>
<evidence type="ECO:0000256" key="1">
    <source>
        <dbReference type="ARBA" id="ARBA00004141"/>
    </source>
</evidence>
<feature type="transmembrane region" description="Helical" evidence="7">
    <location>
        <begin position="109"/>
        <end position="128"/>
    </location>
</feature>
<dbReference type="Pfam" id="PF00892">
    <property type="entry name" value="EamA"/>
    <property type="match status" value="2"/>
</dbReference>
<evidence type="ECO:0000256" key="4">
    <source>
        <dbReference type="ARBA" id="ARBA00022989"/>
    </source>
</evidence>
<accession>A0A8J4R7J9</accession>
<dbReference type="SUPFAM" id="SSF103481">
    <property type="entry name" value="Multidrug resistance efflux transporter EmrE"/>
    <property type="match status" value="2"/>
</dbReference>
<dbReference type="Proteomes" id="UP000737018">
    <property type="component" value="Unassembled WGS sequence"/>
</dbReference>
<feature type="transmembrane region" description="Helical" evidence="7">
    <location>
        <begin position="325"/>
        <end position="343"/>
    </location>
</feature>
<feature type="compositionally biased region" description="Acidic residues" evidence="6">
    <location>
        <begin position="1"/>
        <end position="28"/>
    </location>
</feature>
<keyword evidence="3 7" id="KW-0812">Transmembrane</keyword>
<feature type="transmembrane region" description="Helical" evidence="7">
    <location>
        <begin position="350"/>
        <end position="370"/>
    </location>
</feature>
<feature type="transmembrane region" description="Helical" evidence="7">
    <location>
        <begin position="255"/>
        <end position="273"/>
    </location>
</feature>
<dbReference type="InterPro" id="IPR030184">
    <property type="entry name" value="WAT1-related"/>
</dbReference>
<evidence type="ECO:0000256" key="3">
    <source>
        <dbReference type="ARBA" id="ARBA00022692"/>
    </source>
</evidence>
<sequence>MESDELIPIDIEYEREDLDLEDELDEVAELPPPKKAKTKSKNKTNNEDKKRRRTSTVWRFFQMLPTKDEEKPTCKCKKCGKEYIAAGAYGMNILYKLVLENGVNLRILIAYRMLFATAFMVPLALIFGRKTRPKLTWVVILQAFLCGLLGGTLAQNLYFESFAFTSATFAVAMSNLNPAITFVLATSVGLEKPALGTLGGIMKIAGTVVGIGGAMLFTLYRGVKIELWSTHVDLLHQDHHQQHVAPSHPGSSRHVIGALFCLASSLSYALWLIIQAKMNERYPCLYSVTALICTMSFLQSIVFALCTERDWREWKLSWDLRLLTAAYSGIVCSGVVAVIAWCIQARGPMFVSIFNPLSLLIVTLVGSLVLEEELHLGSILGAALIVCGLYMVLWGKSREMKMIDQPESSKSSQESQSQSSEIATASALNNNNYGNNRSIKNIGSNGLTTLSVAIDGDSS</sequence>
<feature type="region of interest" description="Disordered" evidence="6">
    <location>
        <begin position="1"/>
        <end position="53"/>
    </location>
</feature>
<dbReference type="GO" id="GO:0016020">
    <property type="term" value="C:membrane"/>
    <property type="evidence" value="ECO:0007669"/>
    <property type="project" value="UniProtKB-SubCell"/>
</dbReference>
<feature type="transmembrane region" description="Helical" evidence="7">
    <location>
        <begin position="200"/>
        <end position="220"/>
    </location>
</feature>
<evidence type="ECO:0000313" key="10">
    <source>
        <dbReference type="Proteomes" id="UP000737018"/>
    </source>
</evidence>
<feature type="transmembrane region" description="Helical" evidence="7">
    <location>
        <begin position="135"/>
        <end position="158"/>
    </location>
</feature>
<feature type="transmembrane region" description="Helical" evidence="7">
    <location>
        <begin position="164"/>
        <end position="188"/>
    </location>
</feature>